<dbReference type="InterPro" id="IPR046523">
    <property type="entry name" value="UTP20_dom"/>
</dbReference>
<dbReference type="PANTHER" id="PTHR17695">
    <property type="entry name" value="SMALL SUBUNIT PROCESSOME COMPONENT 20 HOMOLOG"/>
    <property type="match status" value="1"/>
</dbReference>
<evidence type="ECO:0000313" key="3">
    <source>
        <dbReference type="Proteomes" id="UP001311799"/>
    </source>
</evidence>
<dbReference type="GO" id="GO:0030686">
    <property type="term" value="C:90S preribosome"/>
    <property type="evidence" value="ECO:0007669"/>
    <property type="project" value="TreeGrafter"/>
</dbReference>
<dbReference type="InterPro" id="IPR052575">
    <property type="entry name" value="SSU_processome_comp_20"/>
</dbReference>
<organism evidence="2 3">
    <name type="scientific">Cryptosporidium xiaoi</name>
    <dbReference type="NCBI Taxonomy" id="659607"/>
    <lineage>
        <taxon>Eukaryota</taxon>
        <taxon>Sar</taxon>
        <taxon>Alveolata</taxon>
        <taxon>Apicomplexa</taxon>
        <taxon>Conoidasida</taxon>
        <taxon>Coccidia</taxon>
        <taxon>Eucoccidiorida</taxon>
        <taxon>Eimeriorina</taxon>
        <taxon>Cryptosporidiidae</taxon>
        <taxon>Cryptosporidium</taxon>
    </lineage>
</organism>
<evidence type="ECO:0000259" key="1">
    <source>
        <dbReference type="Pfam" id="PF20416"/>
    </source>
</evidence>
<dbReference type="Proteomes" id="UP001311799">
    <property type="component" value="Unassembled WGS sequence"/>
</dbReference>
<sequence>MNVKHKSKISAEEKTKREKGVKNNKFRFENYVEKLSGIEIKIGEDEIWTQNSVNDCVEEDKWYSESTIESFLHGSSELYEQEEKDTDNGEDEIIKSKLSRTAFGDSLRHWESEVRYLEFVELVKTLKPYRYSLVHIIDNLGYIIQVLTSKLNDCEHPETAEAISFLLGSLAKDTRLELIPFLPLIFQSLSDRLENQITDQSITGQGGVGLYNVKIIQSVFSCTGTIFFYLSNYILKDLLFYLNVYKKWIYHSNSTIRHFSAESIAYAIKRSRNKDLIKSLDHILLFVKEEKESLLGESSVKRSDNYSNFLFEWLFDIFSSIVFSINGCISNQGDVVCRYLLRHISFGLCIENKMDYLSLKSKNQQFSDFLSNKGLISDYLNSIDKSDLICNDTFTSICDSIFRESFTGLNKIIGDIFFNLRSVVVENFNSISFEMILFYLIEIYYELYLDLRKKITSIDKINTIELEKSVSSLVDVLNIISNWICMSSQEVDMNIKNMDSSAIHDSPKNYKKRSFNLEYAQITVVMLLVPIQETNNTDSIEFRLLSRYVLSLINITTNVAIESFHLKSLNFVESLVFLDYRKLFGDRFLNFGHLILNFIGSSLDDNKISWKWLTILLDMFLENNCYTVLINILNTISYIIPMFEYRYNEELDHFMKVVLKYQMMLLDIRTINKELCVQIMENILLFIKKTEEIGFCDNYYRNSGAKLNIMTLCIEYISSFHSPETCYDEVNIVLELLSAVFGCEINSSDSICNNILSDLKYNLLKLYNTIFGIKFTKEESNNGFNITDVYVNLSSIRTFKYFCQIFEILGMNEVVNLEFMLKNINEWINLSLLEKNRITISHIPNIPMEYNVELVYIIGILIRLSRINNSMVLESIKINNKDIDNKLKLLFLYWIFNPLQQVRKMSVNLFISYLGNLDDMEEGIKKDLALGLNLIKELESSDTNIENERSKVRIMQQICDLTFCIISKSQESCGEYSYVLRYLISSILSQLYVKLSLIWKPCVDMLVKLVKTVNDRYSISEKKSESFSIIDTICSSICHMIYSNSNNIRTPTYINNGEGIEFLFTDEFTILEWCCKLLTQIFVSIDKKSLLIKDSFFYHNLILYWTIQMSYDIEGMSESFYKLKKDKHLPLKNGEDDFFGECTISYCGKIYSFLDLDFLYSNKGQIQRINHLLVVLESILNLYTNYNQNTTFEYLFNKFSLECVPNLLKINHIEIQLRLVRIICQHSSDSSFLLKYKSMFEVLISGSSGEKEDEGSIKSFRNSLLMYPLSVDRDDIIRKEDRAKVIPIIIRILLSKLGKDKQGKNKSSTVVKLSKKGNKALTSNNKRKIIVSYFSELPKEEVSMLLSVIVEPMVRVVILDANGTLVNFNVLDLSKGGLLIENNNKKESVSENNIEVEGHLKNYLLDGLIKNDVVGNLQEHWFWIEEAIDSTCVDFGFLYENKELLFTLPISGKEIVDFQIRMVLKPFNMLNNEYKRIILFLNYVENLLDMMPHSLRENSHSILAILLNILQLNIITMKNVNNYEIKYTDGVEEELDGIDEEEPEEEIRVEDETKADDCGKDLLSKQNKLVLSRKEILSIKKRSKLVIRILFTLMTKIILNYPEYSNEWIYLLRPVSPYILNKFSENLRLGKENASLYLPSTINFILSISKNGSLFILYKKLFPTVIGDLSNFISDDTVLDNIKQGSLRNYECNYKGSEMIISRVVEMYLNIIFGGSENLSTFKEKIKKNPEVFQNSSKISLLQYDSGSEIIEITEKTDEFVLEVSRFGLSIINKNIPNIVNSLQKIIYKRSLVNTSKKMEIVTLNELILLKVFALLEIKKIHYSENTTNDNEGNYGINISKIVLLLILSCMNKLHLKNENTVNSNIGVFDLVLNLLKSSNFCFSYCNSRESVLRGSQYEKNLVERINILLEENKVVNIESNSGFCNDKGSLVNISKYRLDFYCLISDIMSSLLLKTENIKLRVIISEIYLHSELIILGTNKYDENNQFDLRNFATQIYRQNKVKSTELIVPIYIYNLNVPLINHDKRSLESRMDVDLQLEILNKLNTEILFKTVNLSENEEINLLNVNGESIYSTLCPLLNQLFYHLSNNSSSQDFSITNASIKIIKNIISCWCNEIRYIHVKNIINNDNIELKLFSIYKLILDLFIPFEEEILKYSRYSLSKKRAILSVIDTLILEFTPYVDYFSNRFNVSKEDLVKKFHLGLYPIREYYTIEDGEKVNLFEEIVHIQKHKRARALNFLGRFSKFCLNYHKNNVGYDFKFNKEVKDDFSVGNNDNCFLNIYELGYPLSSYTVKTIGINFCIHSLIQKDSNKETYHLGLGDNSLRSMESFSLYLDWKECIDLTGYLIRLLRLYPQRKSYIIKAICSLLNSFDFQINNMVVMSTFEQNNKCLDECLDFKYEGNNVSGDFGDKYDENENFDGGQNKSENSKLEERLSDMQANVKQRLLPLLKSVMVDRSYKAKELTVEEYNSFDKKSALSQNNYGLIRSDIVLVIIRVLRCMPSREFHSELPRLITQLILALKSKDRDIRRSSRSSLKSICKTLGVNYLVWIFKQMSNILTKGYQLPVLIFTVHSILSEIFSVTNLIETMNNKQNTVILDGCIEIISKMIIEELNRIADPDRRTVTLDTIDTPITGTVDEGKYIKSPYIMRILSKNVTLNGINKLYDFLNDLLSGVQGERDESSIMSDSYSQKYLYWLKNLYLQFCIGLLNNSNISDREKLDFSLLNLAKNIVVDRNMIRDDDIKRLIVYSMNSQVTSLFQDPLNLLQGVNTEGQFNTNTIEDNKKAINKKDKYYSIQPGASTGRGTHQVIKHQRGFEKKVKSVVLCNSSLYLLNNILKLVNNGNFDLIFGNDGVGSSFNGNNSDTSSEKWDLCILKKHELVRYNMIHLIVLTFSDNSSELASISCKCLVRILLLNSMENSKKYEYLKIDNFGPLISKISLNIMQKSGISSNTSANNNITELISSSMKLFVALLIRPKSIEWFNSLFYDKSLNKITPYYANILKQLHITINDNRLRITSLQLLRQIVLYGKDQIKLSSESLGSLYSLIDYVLPIIVQYSASEPRIVSIGCNLYIEFLLYYPMSERSQKQRISILLENLPEYPTSEGRKTLLIAIHTLISRFPLKLMKESYNIMFLCGITLSLSVETEIGPINEIRGIVKDILDMYKNENNERIKLINTIFKTLNKVDMNNTHILDIKCGLIVLLRYIFEYYVGKKDVICLKKEIDCIGNIFFSEINGILDILVLSLNRDTIKDNLVSDGNESNIRIISLQRLEYETFNLLNMIVSDTDLFEILNYEWLNSNNDLKDGIGRTDLWRRFWNILILNDLGFGIYSNHLWNKSASLRLITGTLKQSLMVILKQKNTKQLTSSDIRAKSRLNSGFIVDYILSEDIFTNIFEKTVKLQFIPLLEVSPWLIPRVTACIQHLILLSSYINKNWQVPKKLSHLDLAKRSDFGINEDLKSNDIISDKMFKFSFYDNEKKRSNSKTAGDYSIGNRKRIKILEENQVKESDWIIYEEESENEIKDNSDIDDNELENLEKNTKMMLKKQKNILIDKNDNTEEVIDSYLLDQISEDKDCGEFKDDNEEVIKQCSGLEGKYILKEENEISLIRLDVYLWFLDRVSCCCRYYTTKPGIYRARLLLSIKTLNDMIELIPHLKDIIKEDDLFKPIKHSVKALYQCSTMLNRADIYDNSNDNLAINIHNFEWVNTIINLDSYNVIKQACIFAQKAIEKWDRVFSEINHSSMFMRFLSESRREVMQSRLERKSKLKLEKIRNTELAVKRKQSQRLRNKKNRIKKLGIKIRNRKLGLK</sequence>
<accession>A0AAV9XWM4</accession>
<gene>
    <name evidence="2" type="ORF">RS030_81427</name>
</gene>
<keyword evidence="3" id="KW-1185">Reference proteome</keyword>
<comment type="caution">
    <text evidence="2">The sequence shown here is derived from an EMBL/GenBank/DDBJ whole genome shotgun (WGS) entry which is preliminary data.</text>
</comment>
<dbReference type="Pfam" id="PF20416">
    <property type="entry name" value="UTP20"/>
    <property type="match status" value="1"/>
</dbReference>
<dbReference type="EMBL" id="JAWDEY010000036">
    <property type="protein sequence ID" value="KAK6587945.1"/>
    <property type="molecule type" value="Genomic_DNA"/>
</dbReference>
<dbReference type="PANTHER" id="PTHR17695:SF11">
    <property type="entry name" value="SMALL SUBUNIT PROCESSOME COMPONENT 20 HOMOLOG"/>
    <property type="match status" value="1"/>
</dbReference>
<name>A0AAV9XWM4_9CRYT</name>
<proteinExistence type="predicted"/>
<feature type="domain" description="U3 small nucleolar RNA-associated protein 20" evidence="1">
    <location>
        <begin position="2480"/>
        <end position="2722"/>
    </location>
</feature>
<evidence type="ECO:0000313" key="2">
    <source>
        <dbReference type="EMBL" id="KAK6587945.1"/>
    </source>
</evidence>
<protein>
    <recommendedName>
        <fullName evidence="1">U3 small nucleolar RNA-associated protein 20 domain-containing protein</fullName>
    </recommendedName>
</protein>
<dbReference type="GO" id="GO:0032040">
    <property type="term" value="C:small-subunit processome"/>
    <property type="evidence" value="ECO:0007669"/>
    <property type="project" value="TreeGrafter"/>
</dbReference>
<reference evidence="2 3" key="1">
    <citation type="submission" date="2023-10" db="EMBL/GenBank/DDBJ databases">
        <title>Comparative genomics analysis reveals potential genetic determinants of host preference in Cryptosporidium xiaoi.</title>
        <authorList>
            <person name="Xiao L."/>
            <person name="Li J."/>
        </authorList>
    </citation>
    <scope>NUCLEOTIDE SEQUENCE [LARGE SCALE GENOMIC DNA]</scope>
    <source>
        <strain evidence="2 3">52996</strain>
    </source>
</reference>